<dbReference type="eggNOG" id="COG2351">
    <property type="taxonomic scope" value="Bacteria"/>
</dbReference>
<reference evidence="10 11" key="1">
    <citation type="journal article" date="2009" name="Stand. Genomic Sci.">
        <title>Complete genome sequence of Stackebrandtia nassauensis type strain (LLR-40K-21).</title>
        <authorList>
            <person name="Munk C."/>
            <person name="Lapidus A."/>
            <person name="Copeland A."/>
            <person name="Jando M."/>
            <person name="Mayilraj S."/>
            <person name="Glavina Del Rio T."/>
            <person name="Nolan M."/>
            <person name="Chen F."/>
            <person name="Lucas S."/>
            <person name="Tice H."/>
            <person name="Cheng J.F."/>
            <person name="Han C."/>
            <person name="Detter J.C."/>
            <person name="Bruce D."/>
            <person name="Goodwin L."/>
            <person name="Chain P."/>
            <person name="Pitluck S."/>
            <person name="Goker M."/>
            <person name="Ovchinikova G."/>
            <person name="Pati A."/>
            <person name="Ivanova N."/>
            <person name="Mavromatis K."/>
            <person name="Chen A."/>
            <person name="Palaniappan K."/>
            <person name="Land M."/>
            <person name="Hauser L."/>
            <person name="Chang Y.J."/>
            <person name="Jeffries C.D."/>
            <person name="Bristow J."/>
            <person name="Eisen J.A."/>
            <person name="Markowitz V."/>
            <person name="Hugenholtz P."/>
            <person name="Kyrpides N.C."/>
            <person name="Klenk H.P."/>
        </authorList>
    </citation>
    <scope>NUCLEOTIDE SEQUENCE [LARGE SCALE GENOMIC DNA]</scope>
    <source>
        <strain evidence="11">DSM 44728 / CIP 108903 / NRRL B-16338 / NBRC 102104 / LLR-40K-21</strain>
    </source>
</reference>
<comment type="similarity">
    <text evidence="3 8">Belongs to the transthyretin family. 5-hydroxyisourate hydrolase subfamily.</text>
</comment>
<proteinExistence type="inferred from homology"/>
<evidence type="ECO:0000256" key="4">
    <source>
        <dbReference type="ARBA" id="ARBA00011881"/>
    </source>
</evidence>
<feature type="binding site" evidence="7">
    <location>
        <position position="105"/>
    </location>
    <ligand>
        <name>substrate</name>
    </ligand>
</feature>
<keyword evidence="5 8" id="KW-0659">Purine metabolism</keyword>
<dbReference type="SMART" id="SM00095">
    <property type="entry name" value="TR_THY"/>
    <property type="match status" value="1"/>
</dbReference>
<dbReference type="PRINTS" id="PR00189">
    <property type="entry name" value="TRNSTHYRETIN"/>
</dbReference>
<evidence type="ECO:0000256" key="6">
    <source>
        <dbReference type="ARBA" id="ARBA00022801"/>
    </source>
</evidence>
<feature type="binding site" evidence="7">
    <location>
        <position position="6"/>
    </location>
    <ligand>
        <name>substrate</name>
    </ligand>
</feature>
<dbReference type="PANTHER" id="PTHR10395:SF7">
    <property type="entry name" value="5-HYDROXYISOURATE HYDROLASE"/>
    <property type="match status" value="1"/>
</dbReference>
<dbReference type="Pfam" id="PF00576">
    <property type="entry name" value="Transthyretin"/>
    <property type="match status" value="1"/>
</dbReference>
<comment type="subunit">
    <text evidence="4 8">Homotetramer.</text>
</comment>
<dbReference type="EMBL" id="CP001778">
    <property type="protein sequence ID" value="ADD42218.1"/>
    <property type="molecule type" value="Genomic_DNA"/>
</dbReference>
<dbReference type="AlphaFoldDB" id="D3Q643"/>
<dbReference type="Proteomes" id="UP000000844">
    <property type="component" value="Chromosome"/>
</dbReference>
<evidence type="ECO:0000256" key="5">
    <source>
        <dbReference type="ARBA" id="ARBA00022631"/>
    </source>
</evidence>
<dbReference type="RefSeq" id="WP_013017789.1">
    <property type="nucleotide sequence ID" value="NC_013947.1"/>
</dbReference>
<sequence length="108" mass="12132">MSLSTHVLDATAGKPAAEMGVELWFESEPGEYEQLHVGATDADGRIGGWTVRQGKHRIVFDTGEWWKRRRTPTFHPEVIVSFTVTDPDAHHHVPLLLSPFAYSTYRGS</sequence>
<dbReference type="PROSITE" id="PS00768">
    <property type="entry name" value="TRANSTHYRETIN_1"/>
    <property type="match status" value="1"/>
</dbReference>
<dbReference type="EC" id="3.5.2.17" evidence="8"/>
<evidence type="ECO:0000259" key="9">
    <source>
        <dbReference type="SMART" id="SM00095"/>
    </source>
</evidence>
<dbReference type="STRING" id="446470.Snas_2537"/>
<feature type="binding site" evidence="7">
    <location>
        <position position="45"/>
    </location>
    <ligand>
        <name>substrate</name>
    </ligand>
</feature>
<dbReference type="InterPro" id="IPR036817">
    <property type="entry name" value="Transthyretin/HIU_hydrolase_sf"/>
</dbReference>
<evidence type="ECO:0000256" key="2">
    <source>
        <dbReference type="ARBA" id="ARBA00002704"/>
    </source>
</evidence>
<dbReference type="CDD" id="cd05822">
    <property type="entry name" value="TLP_HIUase"/>
    <property type="match status" value="1"/>
</dbReference>
<dbReference type="Gene3D" id="2.60.40.180">
    <property type="entry name" value="Transthyretin/hydroxyisourate hydrolase domain"/>
    <property type="match status" value="1"/>
</dbReference>
<evidence type="ECO:0000256" key="7">
    <source>
        <dbReference type="PIRSR" id="PIRSR600895-51"/>
    </source>
</evidence>
<organism evidence="10 11">
    <name type="scientific">Stackebrandtia nassauensis (strain DSM 44728 / CIP 108903 / NRRL B-16338 / NBRC 102104 / LLR-40K-21)</name>
    <dbReference type="NCBI Taxonomy" id="446470"/>
    <lineage>
        <taxon>Bacteria</taxon>
        <taxon>Bacillati</taxon>
        <taxon>Actinomycetota</taxon>
        <taxon>Actinomycetes</taxon>
        <taxon>Glycomycetales</taxon>
        <taxon>Glycomycetaceae</taxon>
        <taxon>Stackebrandtia</taxon>
    </lineage>
</organism>
<keyword evidence="6 8" id="KW-0378">Hydrolase</keyword>
<dbReference type="InterPro" id="IPR014306">
    <property type="entry name" value="Hydroxyisourate_hydrolase"/>
</dbReference>
<dbReference type="SUPFAM" id="SSF49472">
    <property type="entry name" value="Transthyretin (synonym: prealbumin)"/>
    <property type="match status" value="1"/>
</dbReference>
<comment type="catalytic activity">
    <reaction evidence="1 8">
        <text>5-hydroxyisourate + H2O = 5-hydroxy-2-oxo-4-ureido-2,5-dihydro-1H-imidazole-5-carboxylate + H(+)</text>
        <dbReference type="Rhea" id="RHEA:23736"/>
        <dbReference type="ChEBI" id="CHEBI:15377"/>
        <dbReference type="ChEBI" id="CHEBI:15378"/>
        <dbReference type="ChEBI" id="CHEBI:18072"/>
        <dbReference type="ChEBI" id="CHEBI:58639"/>
        <dbReference type="EC" id="3.5.2.17"/>
    </reaction>
</comment>
<dbReference type="HOGENOM" id="CLU_115536_1_0_11"/>
<feature type="domain" description="Transthyretin/hydroxyisourate hydrolase" evidence="9">
    <location>
        <begin position="1"/>
        <end position="107"/>
    </location>
</feature>
<dbReference type="NCBIfam" id="TIGR02962">
    <property type="entry name" value="hdxy_isourate"/>
    <property type="match status" value="1"/>
</dbReference>
<name>D3Q643_STANL</name>
<accession>D3Q643</accession>
<dbReference type="GO" id="GO:0033971">
    <property type="term" value="F:hydroxyisourate hydrolase activity"/>
    <property type="evidence" value="ECO:0007669"/>
    <property type="project" value="UniProtKB-EC"/>
</dbReference>
<dbReference type="InterPro" id="IPR023416">
    <property type="entry name" value="Transthyretin/HIU_hydrolase_d"/>
</dbReference>
<dbReference type="KEGG" id="sna:Snas_2537"/>
<comment type="function">
    <text evidence="2">Catalyzes the hydrolysis of 5-hydroxyisourate (HIU) to 2-oxo-4-hydroxy-4-carboxy-5-ureidoimidazoline (OHCU).</text>
</comment>
<dbReference type="InterPro" id="IPR023418">
    <property type="entry name" value="Thyroxine_BS"/>
</dbReference>
<evidence type="ECO:0000256" key="3">
    <source>
        <dbReference type="ARBA" id="ARBA00009850"/>
    </source>
</evidence>
<evidence type="ECO:0000313" key="10">
    <source>
        <dbReference type="EMBL" id="ADD42218.1"/>
    </source>
</evidence>
<keyword evidence="11" id="KW-1185">Reference proteome</keyword>
<gene>
    <name evidence="10" type="ordered locus">Snas_2537</name>
</gene>
<evidence type="ECO:0000256" key="1">
    <source>
        <dbReference type="ARBA" id="ARBA00001043"/>
    </source>
</evidence>
<protein>
    <recommendedName>
        <fullName evidence="8">5-hydroxyisourate hydrolase</fullName>
        <shortName evidence="8">HIU hydrolase</shortName>
        <shortName evidence="8">HIUHase</shortName>
        <ecNumber evidence="8">3.5.2.17</ecNumber>
    </recommendedName>
</protein>
<dbReference type="OrthoDB" id="9792386at2"/>
<dbReference type="GO" id="GO:0006144">
    <property type="term" value="P:purine nucleobase metabolic process"/>
    <property type="evidence" value="ECO:0007669"/>
    <property type="project" value="UniProtKB-KW"/>
</dbReference>
<evidence type="ECO:0000313" key="11">
    <source>
        <dbReference type="Proteomes" id="UP000000844"/>
    </source>
</evidence>
<dbReference type="InterPro" id="IPR000895">
    <property type="entry name" value="Transthyretin/HIU_hydrolase"/>
</dbReference>
<dbReference type="PANTHER" id="PTHR10395">
    <property type="entry name" value="URICASE AND TRANSTHYRETIN-RELATED"/>
    <property type="match status" value="1"/>
</dbReference>
<evidence type="ECO:0000256" key="8">
    <source>
        <dbReference type="RuleBase" id="RU361270"/>
    </source>
</evidence>